<keyword evidence="1" id="KW-0472">Membrane</keyword>
<keyword evidence="3" id="KW-1185">Reference proteome</keyword>
<evidence type="ECO:0000313" key="2">
    <source>
        <dbReference type="EMBL" id="CAD7665111.1"/>
    </source>
</evidence>
<keyword evidence="1" id="KW-0812">Transmembrane</keyword>
<evidence type="ECO:0000313" key="3">
    <source>
        <dbReference type="Proteomes" id="UP000728032"/>
    </source>
</evidence>
<gene>
    <name evidence="2" type="ORF">ONB1V03_LOCUS21669</name>
</gene>
<dbReference type="Proteomes" id="UP000728032">
    <property type="component" value="Unassembled WGS sequence"/>
</dbReference>
<name>A0A7R9R179_9ACAR</name>
<dbReference type="AlphaFoldDB" id="A0A7R9R179"/>
<proteinExistence type="predicted"/>
<evidence type="ECO:0000256" key="1">
    <source>
        <dbReference type="SAM" id="Phobius"/>
    </source>
</evidence>
<keyword evidence="1" id="KW-1133">Transmembrane helix</keyword>
<reference evidence="2" key="1">
    <citation type="submission" date="2020-11" db="EMBL/GenBank/DDBJ databases">
        <authorList>
            <person name="Tran Van P."/>
        </authorList>
    </citation>
    <scope>NUCLEOTIDE SEQUENCE</scope>
</reference>
<dbReference type="OrthoDB" id="417037at2759"/>
<dbReference type="EMBL" id="CAJPVJ010043460">
    <property type="protein sequence ID" value="CAG2182248.1"/>
    <property type="molecule type" value="Genomic_DNA"/>
</dbReference>
<feature type="transmembrane region" description="Helical" evidence="1">
    <location>
        <begin position="75"/>
        <end position="100"/>
    </location>
</feature>
<organism evidence="2">
    <name type="scientific">Oppiella nova</name>
    <dbReference type="NCBI Taxonomy" id="334625"/>
    <lineage>
        <taxon>Eukaryota</taxon>
        <taxon>Metazoa</taxon>
        <taxon>Ecdysozoa</taxon>
        <taxon>Arthropoda</taxon>
        <taxon>Chelicerata</taxon>
        <taxon>Arachnida</taxon>
        <taxon>Acari</taxon>
        <taxon>Acariformes</taxon>
        <taxon>Sarcoptiformes</taxon>
        <taxon>Oribatida</taxon>
        <taxon>Brachypylina</taxon>
        <taxon>Oppioidea</taxon>
        <taxon>Oppiidae</taxon>
        <taxon>Oppiella</taxon>
    </lineage>
</organism>
<feature type="transmembrane region" description="Helical" evidence="1">
    <location>
        <begin position="34"/>
        <end position="54"/>
    </location>
</feature>
<sequence>MGQMLATIIILSIGKSFNIINYPNYSRDIPLKIWPLPVLYMGNLVCGLGGTKHLSLPMFTVLRRFTILMTLVGEYYVLNVVQSNVIIMTVIAMVGGALIAA</sequence>
<feature type="non-terminal residue" evidence="2">
    <location>
        <position position="1"/>
    </location>
</feature>
<accession>A0A7R9R179</accession>
<dbReference type="EMBL" id="OC958285">
    <property type="protein sequence ID" value="CAD7665111.1"/>
    <property type="molecule type" value="Genomic_DNA"/>
</dbReference>
<protein>
    <submittedName>
        <fullName evidence="2">Uncharacterized protein</fullName>
    </submittedName>
</protein>